<gene>
    <name evidence="2" type="ORF">SNEC2469_LOCUS27808</name>
</gene>
<keyword evidence="1" id="KW-0732">Signal</keyword>
<keyword evidence="3" id="KW-1185">Reference proteome</keyword>
<name>A0A813AFW4_9DINO</name>
<comment type="caution">
    <text evidence="2">The sequence shown here is derived from an EMBL/GenBank/DDBJ whole genome shotgun (WGS) entry which is preliminary data.</text>
</comment>
<dbReference type="EMBL" id="CAJNJA010059241">
    <property type="protein sequence ID" value="CAE7866997.1"/>
    <property type="molecule type" value="Genomic_DNA"/>
</dbReference>
<sequence length="98" mass="11245">APRWPPSTLSLWPRWWIWSSRAARSWKACWLRRSIPSPRLGFTRMLSLARTPCSAHGRQLRHHRHQVASQLLGKEEGSIGAPVLYGFPAFACSRKTLL</sequence>
<feature type="chain" id="PRO_5032939769" evidence="1">
    <location>
        <begin position="23"/>
        <end position="98"/>
    </location>
</feature>
<accession>A0A813AFW4</accession>
<reference evidence="2" key="1">
    <citation type="submission" date="2021-02" db="EMBL/GenBank/DDBJ databases">
        <authorList>
            <person name="Dougan E. K."/>
            <person name="Rhodes N."/>
            <person name="Thang M."/>
            <person name="Chan C."/>
        </authorList>
    </citation>
    <scope>NUCLEOTIDE SEQUENCE</scope>
</reference>
<dbReference type="Proteomes" id="UP000601435">
    <property type="component" value="Unassembled WGS sequence"/>
</dbReference>
<organism evidence="2 3">
    <name type="scientific">Symbiodinium necroappetens</name>
    <dbReference type="NCBI Taxonomy" id="1628268"/>
    <lineage>
        <taxon>Eukaryota</taxon>
        <taxon>Sar</taxon>
        <taxon>Alveolata</taxon>
        <taxon>Dinophyceae</taxon>
        <taxon>Suessiales</taxon>
        <taxon>Symbiodiniaceae</taxon>
        <taxon>Symbiodinium</taxon>
    </lineage>
</organism>
<evidence type="ECO:0000256" key="1">
    <source>
        <dbReference type="SAM" id="SignalP"/>
    </source>
</evidence>
<dbReference type="AlphaFoldDB" id="A0A813AFW4"/>
<feature type="signal peptide" evidence="1">
    <location>
        <begin position="1"/>
        <end position="22"/>
    </location>
</feature>
<evidence type="ECO:0000313" key="3">
    <source>
        <dbReference type="Proteomes" id="UP000601435"/>
    </source>
</evidence>
<evidence type="ECO:0000313" key="2">
    <source>
        <dbReference type="EMBL" id="CAE7866997.1"/>
    </source>
</evidence>
<proteinExistence type="predicted"/>
<protein>
    <submittedName>
        <fullName evidence="2">Uncharacterized protein</fullName>
    </submittedName>
</protein>
<feature type="non-terminal residue" evidence="2">
    <location>
        <position position="98"/>
    </location>
</feature>